<keyword evidence="6" id="KW-0436">Ligase</keyword>
<dbReference type="NCBIfam" id="TIGR02727">
    <property type="entry name" value="MTHFS_bact"/>
    <property type="match status" value="1"/>
</dbReference>
<proteinExistence type="inferred from homology"/>
<dbReference type="EMBL" id="FOVF01000008">
    <property type="protein sequence ID" value="SFN22040.1"/>
    <property type="molecule type" value="Genomic_DNA"/>
</dbReference>
<dbReference type="PIRSF" id="PIRSF006806">
    <property type="entry name" value="FTHF_cligase"/>
    <property type="match status" value="1"/>
</dbReference>
<dbReference type="AlphaFoldDB" id="A0A1I4X9P3"/>
<gene>
    <name evidence="6" type="ORF">SAMN05216289_10879</name>
</gene>
<dbReference type="InterPro" id="IPR002698">
    <property type="entry name" value="FTHF_cligase"/>
</dbReference>
<organism evidence="6 7">
    <name type="scientific">Dokdonella immobilis</name>
    <dbReference type="NCBI Taxonomy" id="578942"/>
    <lineage>
        <taxon>Bacteria</taxon>
        <taxon>Pseudomonadati</taxon>
        <taxon>Pseudomonadota</taxon>
        <taxon>Gammaproteobacteria</taxon>
        <taxon>Lysobacterales</taxon>
        <taxon>Rhodanobacteraceae</taxon>
        <taxon>Dokdonella</taxon>
    </lineage>
</organism>
<dbReference type="RefSeq" id="WP_092406789.1">
    <property type="nucleotide sequence ID" value="NZ_FOVF01000008.1"/>
</dbReference>
<dbReference type="InterPro" id="IPR037171">
    <property type="entry name" value="NagB/RpiA_transferase-like"/>
</dbReference>
<reference evidence="6 7" key="1">
    <citation type="submission" date="2016-10" db="EMBL/GenBank/DDBJ databases">
        <authorList>
            <person name="de Groot N.N."/>
        </authorList>
    </citation>
    <scope>NUCLEOTIDE SEQUENCE [LARGE SCALE GENOMIC DNA]</scope>
    <source>
        <strain evidence="6 7">CGMCC 1.7659</strain>
    </source>
</reference>
<dbReference type="InterPro" id="IPR024185">
    <property type="entry name" value="FTHF_cligase-like_sf"/>
</dbReference>
<dbReference type="STRING" id="578942.SAMN05216289_10879"/>
<dbReference type="GO" id="GO:0046872">
    <property type="term" value="F:metal ion binding"/>
    <property type="evidence" value="ECO:0007669"/>
    <property type="project" value="UniProtKB-KW"/>
</dbReference>
<feature type="binding site" evidence="4">
    <location>
        <position position="58"/>
    </location>
    <ligand>
        <name>substrate</name>
    </ligand>
</feature>
<dbReference type="Gene3D" id="3.40.50.10420">
    <property type="entry name" value="NagB/RpiA/CoA transferase-like"/>
    <property type="match status" value="1"/>
</dbReference>
<evidence type="ECO:0000313" key="6">
    <source>
        <dbReference type="EMBL" id="SFN22040.1"/>
    </source>
</evidence>
<dbReference type="GO" id="GO:0005524">
    <property type="term" value="F:ATP binding"/>
    <property type="evidence" value="ECO:0007669"/>
    <property type="project" value="UniProtKB-KW"/>
</dbReference>
<dbReference type="SUPFAM" id="SSF100950">
    <property type="entry name" value="NagB/RpiA/CoA transferase-like"/>
    <property type="match status" value="1"/>
</dbReference>
<name>A0A1I4X9P3_9GAMM</name>
<dbReference type="PANTHER" id="PTHR23407">
    <property type="entry name" value="ATPASE INHIBITOR/5-FORMYLTETRAHYDROFOLATE CYCLO-LIGASE"/>
    <property type="match status" value="1"/>
</dbReference>
<accession>A0A1I4X9P3</accession>
<keyword evidence="5" id="KW-0479">Metal-binding</keyword>
<evidence type="ECO:0000256" key="4">
    <source>
        <dbReference type="PIRSR" id="PIRSR006806-1"/>
    </source>
</evidence>
<evidence type="ECO:0000256" key="2">
    <source>
        <dbReference type="ARBA" id="ARBA00022741"/>
    </source>
</evidence>
<sequence length="199" mass="22298">MTVDDARQSLRAELRARRKALHASERIAAANGVAESLEQLADFLVDHRIAGYWAIDGELPLHIVVSNLARRDQQYCLPRITGPRQLSFVPWKSGADLESNRYGIPEPVCTKEDLLEPADLDIVLLPLLGFDRRGGRIGYGGGYYDASFAFLRERSEATRPLLVGIAYSAQELDLIELAPWDVRLDYVATERGLIDCWES</sequence>
<evidence type="ECO:0000256" key="3">
    <source>
        <dbReference type="ARBA" id="ARBA00022840"/>
    </source>
</evidence>
<feature type="binding site" evidence="4">
    <location>
        <begin position="136"/>
        <end position="144"/>
    </location>
    <ligand>
        <name>ATP</name>
        <dbReference type="ChEBI" id="CHEBI:30616"/>
    </ligand>
</feature>
<keyword evidence="3 4" id="KW-0067">ATP-binding</keyword>
<evidence type="ECO:0000256" key="1">
    <source>
        <dbReference type="ARBA" id="ARBA00010638"/>
    </source>
</evidence>
<dbReference type="OrthoDB" id="9801938at2"/>
<comment type="cofactor">
    <cofactor evidence="5">
        <name>Mg(2+)</name>
        <dbReference type="ChEBI" id="CHEBI:18420"/>
    </cofactor>
</comment>
<evidence type="ECO:0000313" key="7">
    <source>
        <dbReference type="Proteomes" id="UP000198575"/>
    </source>
</evidence>
<protein>
    <recommendedName>
        <fullName evidence="5">5-formyltetrahydrofolate cyclo-ligase</fullName>
        <ecNumber evidence="5">6.3.3.2</ecNumber>
    </recommendedName>
</protein>
<keyword evidence="7" id="KW-1185">Reference proteome</keyword>
<dbReference type="GO" id="GO:0035999">
    <property type="term" value="P:tetrahydrofolate interconversion"/>
    <property type="evidence" value="ECO:0007669"/>
    <property type="project" value="TreeGrafter"/>
</dbReference>
<dbReference type="EC" id="6.3.3.2" evidence="5"/>
<dbReference type="PANTHER" id="PTHR23407:SF1">
    <property type="entry name" value="5-FORMYLTETRAHYDROFOLATE CYCLO-LIGASE"/>
    <property type="match status" value="1"/>
</dbReference>
<evidence type="ECO:0000256" key="5">
    <source>
        <dbReference type="RuleBase" id="RU361279"/>
    </source>
</evidence>
<keyword evidence="2 4" id="KW-0547">Nucleotide-binding</keyword>
<dbReference type="GO" id="GO:0030272">
    <property type="term" value="F:5-formyltetrahydrofolate cyclo-ligase activity"/>
    <property type="evidence" value="ECO:0007669"/>
    <property type="project" value="UniProtKB-EC"/>
</dbReference>
<feature type="binding site" evidence="4">
    <location>
        <begin position="7"/>
        <end position="11"/>
    </location>
    <ligand>
        <name>ATP</name>
        <dbReference type="ChEBI" id="CHEBI:30616"/>
    </ligand>
</feature>
<comment type="catalytic activity">
    <reaction evidence="5">
        <text>(6S)-5-formyl-5,6,7,8-tetrahydrofolate + ATP = (6R)-5,10-methenyltetrahydrofolate + ADP + phosphate</text>
        <dbReference type="Rhea" id="RHEA:10488"/>
        <dbReference type="ChEBI" id="CHEBI:30616"/>
        <dbReference type="ChEBI" id="CHEBI:43474"/>
        <dbReference type="ChEBI" id="CHEBI:57455"/>
        <dbReference type="ChEBI" id="CHEBI:57457"/>
        <dbReference type="ChEBI" id="CHEBI:456216"/>
        <dbReference type="EC" id="6.3.3.2"/>
    </reaction>
</comment>
<dbReference type="Proteomes" id="UP000198575">
    <property type="component" value="Unassembled WGS sequence"/>
</dbReference>
<comment type="similarity">
    <text evidence="1 5">Belongs to the 5-formyltetrahydrofolate cyclo-ligase family.</text>
</comment>
<dbReference type="Pfam" id="PF01812">
    <property type="entry name" value="5-FTHF_cyc-lig"/>
    <property type="match status" value="1"/>
</dbReference>
<keyword evidence="5" id="KW-0460">Magnesium</keyword>
<dbReference type="GO" id="GO:0009396">
    <property type="term" value="P:folic acid-containing compound biosynthetic process"/>
    <property type="evidence" value="ECO:0007669"/>
    <property type="project" value="TreeGrafter"/>
</dbReference>